<name>A0AAU2A1S8_9ACTN</name>
<gene>
    <name evidence="1" type="ORF">OHA22_23725</name>
</gene>
<protein>
    <submittedName>
        <fullName evidence="1">Uncharacterized protein</fullName>
    </submittedName>
</protein>
<accession>A0AAU2A1S8</accession>
<proteinExistence type="predicted"/>
<reference evidence="1" key="1">
    <citation type="submission" date="2022-10" db="EMBL/GenBank/DDBJ databases">
        <title>The complete genomes of actinobacterial strains from the NBC collection.</title>
        <authorList>
            <person name="Joergensen T.S."/>
            <person name="Alvarez Arevalo M."/>
            <person name="Sterndorff E.B."/>
            <person name="Faurdal D."/>
            <person name="Vuksanovic O."/>
            <person name="Mourched A.-S."/>
            <person name="Charusanti P."/>
            <person name="Shaw S."/>
            <person name="Blin K."/>
            <person name="Weber T."/>
        </authorList>
    </citation>
    <scope>NUCLEOTIDE SEQUENCE</scope>
    <source>
        <strain evidence="1">NBC_00093</strain>
    </source>
</reference>
<dbReference type="AlphaFoldDB" id="A0AAU2A1S8"/>
<organism evidence="1">
    <name type="scientific">Streptomyces sp. NBC_00093</name>
    <dbReference type="NCBI Taxonomy" id="2975649"/>
    <lineage>
        <taxon>Bacteria</taxon>
        <taxon>Bacillati</taxon>
        <taxon>Actinomycetota</taxon>
        <taxon>Actinomycetes</taxon>
        <taxon>Kitasatosporales</taxon>
        <taxon>Streptomycetaceae</taxon>
        <taxon>Streptomyces</taxon>
    </lineage>
</organism>
<evidence type="ECO:0000313" key="1">
    <source>
        <dbReference type="EMBL" id="WTT18330.1"/>
    </source>
</evidence>
<dbReference type="EMBL" id="CP108222">
    <property type="protein sequence ID" value="WTT18330.1"/>
    <property type="molecule type" value="Genomic_DNA"/>
</dbReference>
<sequence>MADTPPAPASLLLVETGPDSGWCDAATGICTAFAADPEGPLSESEDTTEDM</sequence>